<reference evidence="2" key="3">
    <citation type="submission" date="2015-04" db="UniProtKB">
        <authorList>
            <consortium name="EnsemblPlants"/>
        </authorList>
    </citation>
    <scope>IDENTIFICATION</scope>
    <source>
        <strain evidence="2">cv. Jemalong A17</strain>
    </source>
</reference>
<accession>G7L806</accession>
<sequence>MAEVKSLFVAPNKQKSIENEENVIAILLVKSGINQSLFDIIAAGRVSLWWSRIRVGACRVIAGAVTPITHNVGVFATRNNGFGNPLQISFSQYQITDALGERFTNHKISRL</sequence>
<organism evidence="1 3">
    <name type="scientific">Medicago truncatula</name>
    <name type="common">Barrel medic</name>
    <name type="synonym">Medicago tribuloides</name>
    <dbReference type="NCBI Taxonomy" id="3880"/>
    <lineage>
        <taxon>Eukaryota</taxon>
        <taxon>Viridiplantae</taxon>
        <taxon>Streptophyta</taxon>
        <taxon>Embryophyta</taxon>
        <taxon>Tracheophyta</taxon>
        <taxon>Spermatophyta</taxon>
        <taxon>Magnoliopsida</taxon>
        <taxon>eudicotyledons</taxon>
        <taxon>Gunneridae</taxon>
        <taxon>Pentapetalae</taxon>
        <taxon>rosids</taxon>
        <taxon>fabids</taxon>
        <taxon>Fabales</taxon>
        <taxon>Fabaceae</taxon>
        <taxon>Papilionoideae</taxon>
        <taxon>50 kb inversion clade</taxon>
        <taxon>NPAAA clade</taxon>
        <taxon>Hologalegina</taxon>
        <taxon>IRL clade</taxon>
        <taxon>Trifolieae</taxon>
        <taxon>Medicago</taxon>
    </lineage>
</organism>
<proteinExistence type="predicted"/>
<evidence type="ECO:0000313" key="3">
    <source>
        <dbReference type="Proteomes" id="UP000002051"/>
    </source>
</evidence>
<dbReference type="EMBL" id="CM001224">
    <property type="protein sequence ID" value="AET04363.1"/>
    <property type="molecule type" value="Genomic_DNA"/>
</dbReference>
<protein>
    <submittedName>
        <fullName evidence="1 2">Uncharacterized protein</fullName>
    </submittedName>
</protein>
<reference evidence="1 3" key="1">
    <citation type="journal article" date="2011" name="Nature">
        <title>The Medicago genome provides insight into the evolution of rhizobial symbioses.</title>
        <authorList>
            <person name="Young N.D."/>
            <person name="Debelle F."/>
            <person name="Oldroyd G.E."/>
            <person name="Geurts R."/>
            <person name="Cannon S.B."/>
            <person name="Udvardi M.K."/>
            <person name="Benedito V.A."/>
            <person name="Mayer K.F."/>
            <person name="Gouzy J."/>
            <person name="Schoof H."/>
            <person name="Van de Peer Y."/>
            <person name="Proost S."/>
            <person name="Cook D.R."/>
            <person name="Meyers B.C."/>
            <person name="Spannagl M."/>
            <person name="Cheung F."/>
            <person name="De Mita S."/>
            <person name="Krishnakumar V."/>
            <person name="Gundlach H."/>
            <person name="Zhou S."/>
            <person name="Mudge J."/>
            <person name="Bharti A.K."/>
            <person name="Murray J.D."/>
            <person name="Naoumkina M.A."/>
            <person name="Rosen B."/>
            <person name="Silverstein K.A."/>
            <person name="Tang H."/>
            <person name="Rombauts S."/>
            <person name="Zhao P.X."/>
            <person name="Zhou P."/>
            <person name="Barbe V."/>
            <person name="Bardou P."/>
            <person name="Bechner M."/>
            <person name="Bellec A."/>
            <person name="Berger A."/>
            <person name="Berges H."/>
            <person name="Bidwell S."/>
            <person name="Bisseling T."/>
            <person name="Choisne N."/>
            <person name="Couloux A."/>
            <person name="Denny R."/>
            <person name="Deshpande S."/>
            <person name="Dai X."/>
            <person name="Doyle J.J."/>
            <person name="Dudez A.M."/>
            <person name="Farmer A.D."/>
            <person name="Fouteau S."/>
            <person name="Franken C."/>
            <person name="Gibelin C."/>
            <person name="Gish J."/>
            <person name="Goldstein S."/>
            <person name="Gonzalez A.J."/>
            <person name="Green P.J."/>
            <person name="Hallab A."/>
            <person name="Hartog M."/>
            <person name="Hua A."/>
            <person name="Humphray S.J."/>
            <person name="Jeong D.H."/>
            <person name="Jing Y."/>
            <person name="Jocker A."/>
            <person name="Kenton S.M."/>
            <person name="Kim D.J."/>
            <person name="Klee K."/>
            <person name="Lai H."/>
            <person name="Lang C."/>
            <person name="Lin S."/>
            <person name="Macmil S.L."/>
            <person name="Magdelenat G."/>
            <person name="Matthews L."/>
            <person name="McCorrison J."/>
            <person name="Monaghan E.L."/>
            <person name="Mun J.H."/>
            <person name="Najar F.Z."/>
            <person name="Nicholson C."/>
            <person name="Noirot C."/>
            <person name="O'Bleness M."/>
            <person name="Paule C.R."/>
            <person name="Poulain J."/>
            <person name="Prion F."/>
            <person name="Qin B."/>
            <person name="Qu C."/>
            <person name="Retzel E.F."/>
            <person name="Riddle C."/>
            <person name="Sallet E."/>
            <person name="Samain S."/>
            <person name="Samson N."/>
            <person name="Sanders I."/>
            <person name="Saurat O."/>
            <person name="Scarpelli C."/>
            <person name="Schiex T."/>
            <person name="Segurens B."/>
            <person name="Severin A.J."/>
            <person name="Sherrier D.J."/>
            <person name="Shi R."/>
            <person name="Sims S."/>
            <person name="Singer S.R."/>
            <person name="Sinharoy S."/>
            <person name="Sterck L."/>
            <person name="Viollet A."/>
            <person name="Wang B.B."/>
            <person name="Wang K."/>
            <person name="Wang M."/>
            <person name="Wang X."/>
            <person name="Warfsmann J."/>
            <person name="Weissenbach J."/>
            <person name="White D.D."/>
            <person name="White J.D."/>
            <person name="Wiley G.B."/>
            <person name="Wincker P."/>
            <person name="Xing Y."/>
            <person name="Yang L."/>
            <person name="Yao Z."/>
            <person name="Ying F."/>
            <person name="Zhai J."/>
            <person name="Zhou L."/>
            <person name="Zuber A."/>
            <person name="Denarie J."/>
            <person name="Dixon R.A."/>
            <person name="May G.D."/>
            <person name="Schwartz D.C."/>
            <person name="Rogers J."/>
            <person name="Quetier F."/>
            <person name="Town C.D."/>
            <person name="Roe B.A."/>
        </authorList>
    </citation>
    <scope>NUCLEOTIDE SEQUENCE [LARGE SCALE GENOMIC DNA]</scope>
    <source>
        <strain evidence="1">A17</strain>
        <strain evidence="2 3">cv. Jemalong A17</strain>
    </source>
</reference>
<gene>
    <name evidence="1" type="ordered locus">MTR_8g087970</name>
</gene>
<dbReference type="HOGENOM" id="CLU_2162205_0_0_1"/>
<evidence type="ECO:0000313" key="2">
    <source>
        <dbReference type="EnsemblPlants" id="AET04363"/>
    </source>
</evidence>
<name>G7L806_MEDTR</name>
<dbReference type="PaxDb" id="3880-AET04363"/>
<keyword evidence="3" id="KW-1185">Reference proteome</keyword>
<dbReference type="AlphaFoldDB" id="G7L806"/>
<dbReference type="EnsemblPlants" id="AET04363">
    <property type="protein sequence ID" value="AET04363"/>
    <property type="gene ID" value="MTR_8g087970"/>
</dbReference>
<evidence type="ECO:0000313" key="1">
    <source>
        <dbReference type="EMBL" id="AET04363.1"/>
    </source>
</evidence>
<reference evidence="1 3" key="2">
    <citation type="journal article" date="2014" name="BMC Genomics">
        <title>An improved genome release (version Mt4.0) for the model legume Medicago truncatula.</title>
        <authorList>
            <person name="Tang H."/>
            <person name="Krishnakumar V."/>
            <person name="Bidwell S."/>
            <person name="Rosen B."/>
            <person name="Chan A."/>
            <person name="Zhou S."/>
            <person name="Gentzbittel L."/>
            <person name="Childs K.L."/>
            <person name="Yandell M."/>
            <person name="Gundlach H."/>
            <person name="Mayer K.F."/>
            <person name="Schwartz D.C."/>
            <person name="Town C.D."/>
        </authorList>
    </citation>
    <scope>GENOME REANNOTATION</scope>
    <source>
        <strain evidence="2 3">cv. Jemalong A17</strain>
    </source>
</reference>
<dbReference type="Proteomes" id="UP000002051">
    <property type="component" value="Chromosome 8"/>
</dbReference>